<reference evidence="3" key="2">
    <citation type="submission" date="2023-06" db="EMBL/GenBank/DDBJ databases">
        <authorList>
            <consortium name="Lawrence Berkeley National Laboratory"/>
            <person name="Haridas S."/>
            <person name="Hensen N."/>
            <person name="Bonometti L."/>
            <person name="Westerberg I."/>
            <person name="Brannstrom I.O."/>
            <person name="Guillou S."/>
            <person name="Cros-Aarteil S."/>
            <person name="Calhoun S."/>
            <person name="Kuo A."/>
            <person name="Mondo S."/>
            <person name="Pangilinan J."/>
            <person name="Riley R."/>
            <person name="Labutti K."/>
            <person name="Andreopoulos B."/>
            <person name="Lipzen A."/>
            <person name="Chen C."/>
            <person name="Yanf M."/>
            <person name="Daum C."/>
            <person name="Ng V."/>
            <person name="Clum A."/>
            <person name="Steindorff A."/>
            <person name="Ohm R."/>
            <person name="Martin F."/>
            <person name="Silar P."/>
            <person name="Natvig D."/>
            <person name="Lalanne C."/>
            <person name="Gautier V."/>
            <person name="Ament-Velasquez S.L."/>
            <person name="Kruys A."/>
            <person name="Hutchinson M.I."/>
            <person name="Powell A.J."/>
            <person name="Barry K."/>
            <person name="Miller A.N."/>
            <person name="Grigoriev I.V."/>
            <person name="Debuchy R."/>
            <person name="Gladieux P."/>
            <person name="Thoren M.H."/>
            <person name="Johannesson H."/>
        </authorList>
    </citation>
    <scope>NUCLEOTIDE SEQUENCE</scope>
    <source>
        <strain evidence="3">CBS 560.94</strain>
    </source>
</reference>
<sequence>MPPGKKTKKPKQQTLEAALGQPRVKPPTIKKISTRSSGKVKKPEDSASAAGSSPAAPTTTATTMTPTPTRQRQREDISPDRQLPASSAVFIPKISTAEAKKRTIVIDDSDSASEAEEYGGAAFEYDDLPVFSSQAVVTVTHNPRATGGSASGAQKAQKEVIVLDEEDEEDGMPLLTQRTRGVKRQITVLTDGEEDGDGDGDEGKIEGNGKGKNADEEDDDSDSDRILSSAVRRRTTRRGGEKLESSPAKKRRLIRKGNPSSASSAKGEEESDTSEAKKDEEKDEEDKKPRRLGKGRQKAATGTGPGSSAATSSTESQPVRAKRRAKKPMTEKEKARELLRRKRAGEPIDDLENEEEDEESEVELPKRGYYDTDSDNPALSEFEDEETDEEEAVKGGKENKGKGKKETKDKKTNKKDKKGKKRREISPDSEDTGDNDERKGNAGGSYEDEEMQDFISEDDSDAPIGAPDEVGIPLEFTRHAHKPLKEHFRDVVEWLVHYKVHLNFPEKTAGLYRLGWRKLDDEVRGLAQSKFASSAWKTDFYMALRARPYYTSGETHEQSLFSSNCAACGRSGHPAKFEITFSGSPYYKDFSHPKFLEPVPGNTSPSPSPDDEGDDPDEYDADGNTIPAASRTWKIGSVCHSNAETAHNLLHWQYALLDWVDTRLSEDGHLAAAAAIAKKREGETKEQRKKRTTKKKYKLVAKVVEEWEANGTVKALFREFKNMLEGARNKSTAGPRAQKGWAR</sequence>
<evidence type="ECO:0000313" key="4">
    <source>
        <dbReference type="Proteomes" id="UP001278500"/>
    </source>
</evidence>
<dbReference type="InterPro" id="IPR025451">
    <property type="entry name" value="DUF4211"/>
</dbReference>
<dbReference type="PANTHER" id="PTHR14689">
    <property type="entry name" value="PHORBOL-ESTER_DAG-TYPE DOMAIN-CONTAINING PROTEIN"/>
    <property type="match status" value="1"/>
</dbReference>
<feature type="compositionally biased region" description="Basic and acidic residues" evidence="1">
    <location>
        <begin position="274"/>
        <end position="288"/>
    </location>
</feature>
<feature type="compositionally biased region" description="Basic residues" evidence="1">
    <location>
        <begin position="1"/>
        <end position="11"/>
    </location>
</feature>
<name>A0AAE0JBI6_9PEZI</name>
<feature type="compositionally biased region" description="Acidic residues" evidence="1">
    <location>
        <begin position="381"/>
        <end position="391"/>
    </location>
</feature>
<dbReference type="GO" id="GO:0005634">
    <property type="term" value="C:nucleus"/>
    <property type="evidence" value="ECO:0007669"/>
    <property type="project" value="TreeGrafter"/>
</dbReference>
<proteinExistence type="predicted"/>
<dbReference type="PANTHER" id="PTHR14689:SF0">
    <property type="entry name" value="COILED-COIL DOMAIN-CONTAINING PROTEIN 82"/>
    <property type="match status" value="1"/>
</dbReference>
<reference evidence="3" key="1">
    <citation type="journal article" date="2023" name="Mol. Phylogenet. Evol.">
        <title>Genome-scale phylogeny and comparative genomics of the fungal order Sordariales.</title>
        <authorList>
            <person name="Hensen N."/>
            <person name="Bonometti L."/>
            <person name="Westerberg I."/>
            <person name="Brannstrom I.O."/>
            <person name="Guillou S."/>
            <person name="Cros-Aarteil S."/>
            <person name="Calhoun S."/>
            <person name="Haridas S."/>
            <person name="Kuo A."/>
            <person name="Mondo S."/>
            <person name="Pangilinan J."/>
            <person name="Riley R."/>
            <person name="LaButti K."/>
            <person name="Andreopoulos B."/>
            <person name="Lipzen A."/>
            <person name="Chen C."/>
            <person name="Yan M."/>
            <person name="Daum C."/>
            <person name="Ng V."/>
            <person name="Clum A."/>
            <person name="Steindorff A."/>
            <person name="Ohm R.A."/>
            <person name="Martin F."/>
            <person name="Silar P."/>
            <person name="Natvig D.O."/>
            <person name="Lalanne C."/>
            <person name="Gautier V."/>
            <person name="Ament-Velasquez S.L."/>
            <person name="Kruys A."/>
            <person name="Hutchinson M.I."/>
            <person name="Powell A.J."/>
            <person name="Barry K."/>
            <person name="Miller A.N."/>
            <person name="Grigoriev I.V."/>
            <person name="Debuchy R."/>
            <person name="Gladieux P."/>
            <person name="Hiltunen Thoren M."/>
            <person name="Johannesson H."/>
        </authorList>
    </citation>
    <scope>NUCLEOTIDE SEQUENCE</scope>
    <source>
        <strain evidence="3">CBS 560.94</strain>
    </source>
</reference>
<keyword evidence="4" id="KW-1185">Reference proteome</keyword>
<accession>A0AAE0JBI6</accession>
<feature type="region of interest" description="Disordered" evidence="1">
    <location>
        <begin position="1"/>
        <end position="89"/>
    </location>
</feature>
<feature type="compositionally biased region" description="Low complexity" evidence="1">
    <location>
        <begin position="46"/>
        <end position="69"/>
    </location>
</feature>
<dbReference type="EMBL" id="JAUEPP010000006">
    <property type="protein sequence ID" value="KAK3340881.1"/>
    <property type="molecule type" value="Genomic_DNA"/>
</dbReference>
<evidence type="ECO:0000256" key="1">
    <source>
        <dbReference type="SAM" id="MobiDB-lite"/>
    </source>
</evidence>
<comment type="caution">
    <text evidence="3">The sequence shown here is derived from an EMBL/GenBank/DDBJ whole genome shotgun (WGS) entry which is preliminary data.</text>
</comment>
<organism evidence="3 4">
    <name type="scientific">Neurospora tetraspora</name>
    <dbReference type="NCBI Taxonomy" id="94610"/>
    <lineage>
        <taxon>Eukaryota</taxon>
        <taxon>Fungi</taxon>
        <taxon>Dikarya</taxon>
        <taxon>Ascomycota</taxon>
        <taxon>Pezizomycotina</taxon>
        <taxon>Sordariomycetes</taxon>
        <taxon>Sordariomycetidae</taxon>
        <taxon>Sordariales</taxon>
        <taxon>Sordariaceae</taxon>
        <taxon>Neurospora</taxon>
    </lineage>
</organism>
<feature type="domain" description="DUF4211" evidence="2">
    <location>
        <begin position="453"/>
        <end position="589"/>
    </location>
</feature>
<feature type="compositionally biased region" description="Basic and acidic residues" evidence="1">
    <location>
        <begin position="201"/>
        <end position="214"/>
    </location>
</feature>
<feature type="compositionally biased region" description="Low complexity" evidence="1">
    <location>
        <begin position="299"/>
        <end position="314"/>
    </location>
</feature>
<feature type="compositionally biased region" description="Basic residues" evidence="1">
    <location>
        <begin position="411"/>
        <end position="423"/>
    </location>
</feature>
<dbReference type="AlphaFoldDB" id="A0AAE0JBI6"/>
<dbReference type="Proteomes" id="UP001278500">
    <property type="component" value="Unassembled WGS sequence"/>
</dbReference>
<evidence type="ECO:0000313" key="3">
    <source>
        <dbReference type="EMBL" id="KAK3340881.1"/>
    </source>
</evidence>
<feature type="compositionally biased region" description="Acidic residues" evidence="1">
    <location>
        <begin position="191"/>
        <end position="200"/>
    </location>
</feature>
<dbReference type="RefSeq" id="XP_062679823.1">
    <property type="nucleotide sequence ID" value="XM_062824889.1"/>
</dbReference>
<feature type="compositionally biased region" description="Basic and acidic residues" evidence="1">
    <location>
        <begin position="392"/>
        <end position="410"/>
    </location>
</feature>
<dbReference type="GeneID" id="87862043"/>
<evidence type="ECO:0000259" key="2">
    <source>
        <dbReference type="Pfam" id="PF13926"/>
    </source>
</evidence>
<feature type="compositionally biased region" description="Acidic residues" evidence="1">
    <location>
        <begin position="609"/>
        <end position="621"/>
    </location>
</feature>
<dbReference type="Pfam" id="PF13926">
    <property type="entry name" value="DUF4211"/>
    <property type="match status" value="1"/>
</dbReference>
<feature type="compositionally biased region" description="Acidic residues" evidence="1">
    <location>
        <begin position="162"/>
        <end position="171"/>
    </location>
</feature>
<feature type="compositionally biased region" description="Basic and acidic residues" evidence="1">
    <location>
        <begin position="328"/>
        <end position="338"/>
    </location>
</feature>
<feature type="region of interest" description="Disordered" evidence="1">
    <location>
        <begin position="142"/>
        <end position="448"/>
    </location>
</feature>
<protein>
    <recommendedName>
        <fullName evidence="2">DUF4211 domain-containing protein</fullName>
    </recommendedName>
</protein>
<feature type="compositionally biased region" description="Acidic residues" evidence="1">
    <location>
        <begin position="347"/>
        <end position="362"/>
    </location>
</feature>
<feature type="region of interest" description="Disordered" evidence="1">
    <location>
        <begin position="596"/>
        <end position="625"/>
    </location>
</feature>
<gene>
    <name evidence="3" type="ORF">B0H65DRAFT_430588</name>
</gene>